<dbReference type="EMBL" id="LAZR01027135">
    <property type="protein sequence ID" value="KKL66658.1"/>
    <property type="molecule type" value="Genomic_DNA"/>
</dbReference>
<name>A0A0F9DXV2_9ZZZZ</name>
<reference evidence="1" key="1">
    <citation type="journal article" date="2015" name="Nature">
        <title>Complex archaea that bridge the gap between prokaryotes and eukaryotes.</title>
        <authorList>
            <person name="Spang A."/>
            <person name="Saw J.H."/>
            <person name="Jorgensen S.L."/>
            <person name="Zaremba-Niedzwiedzka K."/>
            <person name="Martijn J."/>
            <person name="Lind A.E."/>
            <person name="van Eijk R."/>
            <person name="Schleper C."/>
            <person name="Guy L."/>
            <person name="Ettema T.J."/>
        </authorList>
    </citation>
    <scope>NUCLEOTIDE SEQUENCE</scope>
</reference>
<comment type="caution">
    <text evidence="1">The sequence shown here is derived from an EMBL/GenBank/DDBJ whole genome shotgun (WGS) entry which is preliminary data.</text>
</comment>
<gene>
    <name evidence="1" type="ORF">LCGC14_2142790</name>
</gene>
<proteinExistence type="predicted"/>
<dbReference type="AlphaFoldDB" id="A0A0F9DXV2"/>
<sequence>MSPQDEATFTGSGWNSPAVKAFAITPDDSADLARLTRAIYVGVTGNISMILKGDDAAVIFVGVPAGTILPLRVTRVRSTGTTATDLVGLH</sequence>
<accession>A0A0F9DXV2</accession>
<evidence type="ECO:0000313" key="1">
    <source>
        <dbReference type="EMBL" id="KKL66658.1"/>
    </source>
</evidence>
<organism evidence="1">
    <name type="scientific">marine sediment metagenome</name>
    <dbReference type="NCBI Taxonomy" id="412755"/>
    <lineage>
        <taxon>unclassified sequences</taxon>
        <taxon>metagenomes</taxon>
        <taxon>ecological metagenomes</taxon>
    </lineage>
</organism>
<protein>
    <submittedName>
        <fullName evidence="1">Uncharacterized protein</fullName>
    </submittedName>
</protein>